<dbReference type="Gene3D" id="3.10.28.10">
    <property type="entry name" value="Homing endonucleases"/>
    <property type="match status" value="2"/>
</dbReference>
<dbReference type="GO" id="GO:0004519">
    <property type="term" value="F:endonuclease activity"/>
    <property type="evidence" value="ECO:0007669"/>
    <property type="project" value="InterPro"/>
</dbReference>
<dbReference type="SUPFAM" id="SSF55608">
    <property type="entry name" value="Homing endonucleases"/>
    <property type="match status" value="2"/>
</dbReference>
<feature type="non-terminal residue" evidence="2">
    <location>
        <position position="1"/>
    </location>
</feature>
<geneLocation type="mitochondrion" evidence="2"/>
<evidence type="ECO:0000259" key="1">
    <source>
        <dbReference type="Pfam" id="PF00961"/>
    </source>
</evidence>
<evidence type="ECO:0000313" key="2">
    <source>
        <dbReference type="EMBL" id="ACZ03951.1"/>
    </source>
</evidence>
<dbReference type="RefSeq" id="YP_004021596.1">
    <property type="nucleotide sequence ID" value="NC_014693.1"/>
</dbReference>
<dbReference type="GO" id="GO:0005739">
    <property type="term" value="C:mitochondrion"/>
    <property type="evidence" value="ECO:0007669"/>
    <property type="project" value="UniProtKB-ARBA"/>
</dbReference>
<dbReference type="GeneID" id="9978394"/>
<sequence>PVLLVYSTMLILVNKYVKNNMDMKNKSFDFNAFYTQYTKYYPKNKLPSQDFLEWFMGFFEGDGSMIMGKSANYTIMVQSYKDKKVLQYIQNNFNMGTIAMHSSKDKTTSWSVKNTKHMYLLCLLFNGNLVLPIRLLTFIGFISKINIKLFKNNEDIIKMNLNVITPTLNDHWIAGFTDAEGCFSASVYSKIDRSWTFNVTYVTSQKYESNKYVLEHMLNLFNLANNKPVNETLPLSGVESNKSLGKVSPHSKPNVWDLRITGYKNCNKMLFYFDTYSLKSNKLKSYSMFKEVLLSVEKGEHTNPDKRTKTKELCKTMNKSNMKVLK</sequence>
<keyword evidence="2" id="KW-0496">Mitochondrion</keyword>
<reference evidence="2" key="1">
    <citation type="journal article" date="2011" name="Nucleic Acids Res.">
        <title>Evolution of linear chromosomes and multipartite genomes in yeast mitochondria.</title>
        <authorList>
            <person name="Valach M."/>
            <person name="Farkas Z."/>
            <person name="Fricova D."/>
            <person name="Kovac J."/>
            <person name="Brejova B."/>
            <person name="Vinar T."/>
            <person name="Pfeiffer I."/>
            <person name="Kucsera J."/>
            <person name="Tomaska L."/>
            <person name="Lang B.F."/>
            <person name="Nosek J."/>
        </authorList>
    </citation>
    <scope>NUCLEOTIDE SEQUENCE</scope>
    <source>
        <strain evidence="2">AS2.3688</strain>
    </source>
</reference>
<feature type="domain" description="Homing endonuclease LAGLIDADG" evidence="1">
    <location>
        <begin position="56"/>
        <end position="141"/>
    </location>
</feature>
<dbReference type="InterPro" id="IPR027434">
    <property type="entry name" value="Homing_endonucl"/>
</dbReference>
<dbReference type="InterPro" id="IPR051289">
    <property type="entry name" value="LAGLIDADG_Endonuclease"/>
</dbReference>
<protein>
    <submittedName>
        <fullName evidence="2">Uncharacterized protein orf2</fullName>
    </submittedName>
</protein>
<dbReference type="InterPro" id="IPR004860">
    <property type="entry name" value="LAGLIDADG_dom"/>
</dbReference>
<proteinExistence type="predicted"/>
<gene>
    <name evidence="2" type="primary">orf2</name>
</gene>
<dbReference type="AlphaFoldDB" id="E3T0X6"/>
<organism evidence="2">
    <name type="scientific">Candida jiufengensis</name>
    <dbReference type="NCBI Taxonomy" id="497108"/>
    <lineage>
        <taxon>Eukaryota</taxon>
        <taxon>Fungi</taxon>
        <taxon>Dikarya</taxon>
        <taxon>Ascomycota</taxon>
        <taxon>Saccharomycotina</taxon>
        <taxon>Pichiomycetes</taxon>
        <taxon>Debaryomycetaceae</taxon>
        <taxon>Candida/Lodderomyces clade</taxon>
        <taxon>Candida</taxon>
    </lineage>
</organism>
<accession>E3T0X6</accession>
<dbReference type="PANTHER" id="PTHR36181:SF4">
    <property type="entry name" value="LAGLIDADG ENDONUCLEASE"/>
    <property type="match status" value="1"/>
</dbReference>
<dbReference type="Pfam" id="PF00961">
    <property type="entry name" value="LAGLIDADG_1"/>
    <property type="match status" value="2"/>
</dbReference>
<dbReference type="PANTHER" id="PTHR36181">
    <property type="entry name" value="INTRON-ENCODED ENDONUCLEASE AI3-RELATED"/>
    <property type="match status" value="1"/>
</dbReference>
<feature type="domain" description="Homing endonuclease LAGLIDADG" evidence="1">
    <location>
        <begin position="173"/>
        <end position="292"/>
    </location>
</feature>
<name>E3T0X6_9ASCO</name>
<dbReference type="EMBL" id="GU136397">
    <property type="protein sequence ID" value="ACZ03951.1"/>
    <property type="molecule type" value="Genomic_DNA"/>
</dbReference>